<dbReference type="HOGENOM" id="CLU_577173_0_0_5"/>
<dbReference type="Pfam" id="PF00754">
    <property type="entry name" value="F5_F8_type_C"/>
    <property type="match status" value="1"/>
</dbReference>
<dbReference type="GO" id="GO:0005737">
    <property type="term" value="C:cytoplasm"/>
    <property type="evidence" value="ECO:0007669"/>
    <property type="project" value="TreeGrafter"/>
</dbReference>
<dbReference type="CAZy" id="CBM47">
    <property type="family name" value="Carbohydrate-Binding Module Family 47"/>
</dbReference>
<keyword evidence="3" id="KW-0479">Metal-binding</keyword>
<dbReference type="CAZy" id="GT2">
    <property type="family name" value="Glycosyltransferase Family 2"/>
</dbReference>
<dbReference type="RefSeq" id="WP_011941493.1">
    <property type="nucleotide sequence ID" value="NC_009484.1"/>
</dbReference>
<gene>
    <name evidence="8" type="ordered locus">Acry_0386</name>
</gene>
<dbReference type="PANTHER" id="PTHR21461:SF69">
    <property type="entry name" value="GLYCOSYLTRANSFERASE FAMILY 92 PROTEIN"/>
    <property type="match status" value="1"/>
</dbReference>
<dbReference type="Gene3D" id="2.60.120.260">
    <property type="entry name" value="Galactose-binding domain-like"/>
    <property type="match status" value="1"/>
</dbReference>
<keyword evidence="6" id="KW-1015">Disulfide bond</keyword>
<proteinExistence type="predicted"/>
<name>A5FVH9_ACICJ</name>
<dbReference type="GO" id="GO:0016020">
    <property type="term" value="C:membrane"/>
    <property type="evidence" value="ECO:0007669"/>
    <property type="project" value="UniProtKB-SubCell"/>
</dbReference>
<evidence type="ECO:0000256" key="5">
    <source>
        <dbReference type="ARBA" id="ARBA00022989"/>
    </source>
</evidence>
<keyword evidence="9" id="KW-1185">Reference proteome</keyword>
<dbReference type="InterPro" id="IPR000421">
    <property type="entry name" value="FA58C"/>
</dbReference>
<keyword evidence="5" id="KW-1133">Transmembrane helix</keyword>
<dbReference type="eggNOG" id="COG0463">
    <property type="taxonomic scope" value="Bacteria"/>
</dbReference>
<dbReference type="SUPFAM" id="SSF49785">
    <property type="entry name" value="Galactose-binding domain-like"/>
    <property type="match status" value="1"/>
</dbReference>
<keyword evidence="4" id="KW-0106">Calcium</keyword>
<dbReference type="STRING" id="349163.Acry_0386"/>
<dbReference type="Pfam" id="PF13704">
    <property type="entry name" value="Glyco_tranf_2_4"/>
    <property type="match status" value="1"/>
</dbReference>
<evidence type="ECO:0000259" key="7">
    <source>
        <dbReference type="SMART" id="SM00607"/>
    </source>
</evidence>
<dbReference type="GO" id="GO:0046872">
    <property type="term" value="F:metal ion binding"/>
    <property type="evidence" value="ECO:0007669"/>
    <property type="project" value="UniProtKB-KW"/>
</dbReference>
<dbReference type="eggNOG" id="COG0457">
    <property type="taxonomic scope" value="Bacteria"/>
</dbReference>
<dbReference type="SMART" id="SM00607">
    <property type="entry name" value="FTP"/>
    <property type="match status" value="1"/>
</dbReference>
<evidence type="ECO:0000256" key="2">
    <source>
        <dbReference type="ARBA" id="ARBA00022692"/>
    </source>
</evidence>
<evidence type="ECO:0000256" key="6">
    <source>
        <dbReference type="ARBA" id="ARBA00023157"/>
    </source>
</evidence>
<keyword evidence="2" id="KW-0812">Transmembrane</keyword>
<comment type="subcellular location">
    <subcellularLocation>
        <location evidence="1">Membrane</location>
        <topology evidence="1">Single-pass membrane protein</topology>
    </subcellularLocation>
</comment>
<dbReference type="Proteomes" id="UP000000245">
    <property type="component" value="Chromosome"/>
</dbReference>
<evidence type="ECO:0000313" key="8">
    <source>
        <dbReference type="EMBL" id="ABQ29611.1"/>
    </source>
</evidence>
<evidence type="ECO:0000256" key="4">
    <source>
        <dbReference type="ARBA" id="ARBA00022837"/>
    </source>
</evidence>
<dbReference type="InterPro" id="IPR006585">
    <property type="entry name" value="FTP1"/>
</dbReference>
<dbReference type="AlphaFoldDB" id="A5FVH9"/>
<evidence type="ECO:0000256" key="3">
    <source>
        <dbReference type="ARBA" id="ARBA00022723"/>
    </source>
</evidence>
<protein>
    <submittedName>
        <fullName evidence="8">Fucolectin tachylectin-4 pentraxin-1</fullName>
    </submittedName>
</protein>
<evidence type="ECO:0000256" key="1">
    <source>
        <dbReference type="ARBA" id="ARBA00004167"/>
    </source>
</evidence>
<dbReference type="KEGG" id="acr:Acry_0386"/>
<organism evidence="8 9">
    <name type="scientific">Acidiphilium cryptum (strain JF-5)</name>
    <dbReference type="NCBI Taxonomy" id="349163"/>
    <lineage>
        <taxon>Bacteria</taxon>
        <taxon>Pseudomonadati</taxon>
        <taxon>Pseudomonadota</taxon>
        <taxon>Alphaproteobacteria</taxon>
        <taxon>Acetobacterales</taxon>
        <taxon>Acidocellaceae</taxon>
        <taxon>Acidiphilium</taxon>
    </lineage>
</organism>
<accession>A5FVH9</accession>
<dbReference type="EMBL" id="CP000697">
    <property type="protein sequence ID" value="ABQ29611.1"/>
    <property type="molecule type" value="Genomic_DNA"/>
</dbReference>
<dbReference type="InterPro" id="IPR008979">
    <property type="entry name" value="Galactose-bd-like_sf"/>
</dbReference>
<dbReference type="GO" id="GO:0016757">
    <property type="term" value="F:glycosyltransferase activity"/>
    <property type="evidence" value="ECO:0007669"/>
    <property type="project" value="TreeGrafter"/>
</dbReference>
<evidence type="ECO:0000313" key="9">
    <source>
        <dbReference type="Proteomes" id="UP000000245"/>
    </source>
</evidence>
<feature type="domain" description="Fucolectin tachylectin-4 pentraxin-1" evidence="7">
    <location>
        <begin position="313"/>
        <end position="465"/>
    </location>
</feature>
<dbReference type="PANTHER" id="PTHR21461">
    <property type="entry name" value="GLYCOSYLTRANSFERASE FAMILY 92 PROTEIN"/>
    <property type="match status" value="1"/>
</dbReference>
<sequence>MSKYRFSIVACARWEENYIQEWVLYYKNLDFDHIYLYCNDDCPYTLLEKLSPFLIGQNPFVTFYHHKKIGQQFDMYLHFIINHINETEYVSFFDIDEFLWLSNGRNISEFINDINVKCDRIVDVIYFNWLFFGNNGNQTRPPGLVLENYYRRESGFSNFMTKHITRSEKIKNKYIEKGAMTDFWHYWNGVKNFKDFDIVNALGEDARSYYSDIEQTKINISDNKYFDNIIKNAVLCHFAFKSKEDFLLRARRSVSDVFAQQADHEKAYYDGRADAMLAHMNAVDDYRFRYYWKSFYFRVCNKTEIDLRNYESGSLISNHCRAIQSTTSEWSCVRDLEQDASGALNGVIDGRAKFHTDLEDAPWWRVDLGVVHGIREVRLFNRMDQPAVAERANRIAIDIGFDPEHFIEVFRRESDEPFGGVDGNPLVFAPSIPIPGRFVRVRLLERNYLHLDQVEVYGDVLAQFG</sequence>
<keyword evidence="5" id="KW-0472">Membrane</keyword>
<reference evidence="8 9" key="1">
    <citation type="submission" date="2007-05" db="EMBL/GenBank/DDBJ databases">
        <title>Complete sequence of chromosome of Acidiphilium cryptum JF-5.</title>
        <authorList>
            <consortium name="US DOE Joint Genome Institute"/>
            <person name="Copeland A."/>
            <person name="Lucas S."/>
            <person name="Lapidus A."/>
            <person name="Barry K."/>
            <person name="Detter J.C."/>
            <person name="Glavina del Rio T."/>
            <person name="Hammon N."/>
            <person name="Israni S."/>
            <person name="Dalin E."/>
            <person name="Tice H."/>
            <person name="Pitluck S."/>
            <person name="Sims D."/>
            <person name="Brettin T."/>
            <person name="Bruce D."/>
            <person name="Han C."/>
            <person name="Schmutz J."/>
            <person name="Larimer F."/>
            <person name="Land M."/>
            <person name="Hauser L."/>
            <person name="Kyrpides N."/>
            <person name="Kim E."/>
            <person name="Magnuson T."/>
            <person name="Richardson P."/>
        </authorList>
    </citation>
    <scope>NUCLEOTIDE SEQUENCE [LARGE SCALE GENOMIC DNA]</scope>
    <source>
        <strain evidence="8 9">JF-5</strain>
    </source>
</reference>